<feature type="transmembrane region" description="Helical" evidence="2">
    <location>
        <begin position="96"/>
        <end position="119"/>
    </location>
</feature>
<evidence type="ECO:0000256" key="2">
    <source>
        <dbReference type="SAM" id="Phobius"/>
    </source>
</evidence>
<keyword evidence="4" id="KW-1185">Reference proteome</keyword>
<keyword evidence="2" id="KW-0472">Membrane</keyword>
<proteinExistence type="predicted"/>
<name>A0A1D9MLD2_9ACTO</name>
<protein>
    <submittedName>
        <fullName evidence="3">Uncharacterized protein</fullName>
    </submittedName>
</protein>
<evidence type="ECO:0000313" key="3">
    <source>
        <dbReference type="EMBL" id="AOZ72983.1"/>
    </source>
</evidence>
<dbReference type="AlphaFoldDB" id="A0A1D9MLD2"/>
<evidence type="ECO:0000256" key="1">
    <source>
        <dbReference type="SAM" id="MobiDB-lite"/>
    </source>
</evidence>
<dbReference type="Proteomes" id="UP000176288">
    <property type="component" value="Chromosome"/>
</dbReference>
<dbReference type="OrthoDB" id="285364at2"/>
<dbReference type="RefSeq" id="WP_071164447.1">
    <property type="nucleotide sequence ID" value="NZ_CP017812.1"/>
</dbReference>
<reference evidence="3 4" key="1">
    <citation type="submission" date="2016-10" db="EMBL/GenBank/DDBJ databases">
        <title>Actinomyces aegypiusis sp. nov., isolated from the Aegypius monachus in Qinghai Tibet Plateau China.</title>
        <authorList>
            <person name="Wang Y."/>
        </authorList>
    </citation>
    <scope>NUCLEOTIDE SEQUENCE [LARGE SCALE GENOMIC DNA]</scope>
    <source>
        <strain evidence="3 4">VUL4_3</strain>
    </source>
</reference>
<accession>A0A1D9MLD2</accession>
<feature type="region of interest" description="Disordered" evidence="1">
    <location>
        <begin position="1"/>
        <end position="53"/>
    </location>
</feature>
<dbReference type="KEGG" id="avu:BK816_06515"/>
<dbReference type="STRING" id="1912795.BK816_06515"/>
<keyword evidence="2" id="KW-0812">Transmembrane</keyword>
<dbReference type="EMBL" id="CP017812">
    <property type="protein sequence ID" value="AOZ72983.1"/>
    <property type="molecule type" value="Genomic_DNA"/>
</dbReference>
<keyword evidence="2" id="KW-1133">Transmembrane helix</keyword>
<feature type="compositionally biased region" description="Polar residues" evidence="1">
    <location>
        <begin position="40"/>
        <end position="49"/>
    </location>
</feature>
<evidence type="ECO:0000313" key="4">
    <source>
        <dbReference type="Proteomes" id="UP000176288"/>
    </source>
</evidence>
<sequence length="488" mass="55999">MGKWSPFSGNFSPDPASSRKSHRDPKKSEAKITKPPVNAETESAANRSLSGMEAEEHSYGYDPMTGDFDEATLAKIDWKIRRRAFRRTLGQHLKKYGFTYLVIIIALGYYFSGSILPFFSSAYERFYLGRANDTYAYFSSSNGEVNRQRAEKAVKHTDFGKAKFLSKKAQALTETEAIETAKTIVSHLQAWNIDALKQDFRLRPRSLELLEAFPDKSVDWSQLSCDPAKWQVEIFQKQPEQLVLVPNKVRQARVICHFSTPFLDQNRAVFSFVQNDKGWLLHDTTILPVLYVPFITVAAIFPEYEIKHGNQTTTVRLHRPNVKESPALALQTAERSIGLRFYVYPGTYQVQETWPNGFYENGEKQDISLAKSAMKYVQRADHPKPTEKLKRTAGILAEQYLKKCNNKSENKWGCPEPFALNKELTVRYLFDQASWDTRFLNTFNHVEIQVPARQSGHYEEGKVTIYMQNLRVDEDGNITGVVNKIRNF</sequence>
<gene>
    <name evidence="3" type="ORF">BK816_06515</name>
</gene>
<organism evidence="3 4">
    <name type="scientific">Boudabousia tangfeifanii</name>
    <dbReference type="NCBI Taxonomy" id="1912795"/>
    <lineage>
        <taxon>Bacteria</taxon>
        <taxon>Bacillati</taxon>
        <taxon>Actinomycetota</taxon>
        <taxon>Actinomycetes</taxon>
        <taxon>Actinomycetales</taxon>
        <taxon>Actinomycetaceae</taxon>
        <taxon>Boudabousia</taxon>
    </lineage>
</organism>